<feature type="signal peptide" evidence="3">
    <location>
        <begin position="1"/>
        <end position="23"/>
    </location>
</feature>
<feature type="compositionally biased region" description="Basic residues" evidence="1">
    <location>
        <begin position="248"/>
        <end position="257"/>
    </location>
</feature>
<feature type="transmembrane region" description="Helical" evidence="2">
    <location>
        <begin position="430"/>
        <end position="453"/>
    </location>
</feature>
<keyword evidence="3" id="KW-0732">Signal</keyword>
<keyword evidence="5" id="KW-1185">Reference proteome</keyword>
<proteinExistence type="predicted"/>
<dbReference type="VEuPathDB" id="PlasmoDB:PCOAH_00015350"/>
<evidence type="ECO:0000256" key="1">
    <source>
        <dbReference type="SAM" id="MobiDB-lite"/>
    </source>
</evidence>
<gene>
    <name evidence="4" type="ORF">PCOAH_00015350</name>
</gene>
<dbReference type="OrthoDB" id="385778at2759"/>
<feature type="region of interest" description="Disordered" evidence="1">
    <location>
        <begin position="325"/>
        <end position="370"/>
    </location>
</feature>
<keyword evidence="2" id="KW-0472">Membrane</keyword>
<name>A0A1B1DW02_9APIC</name>
<dbReference type="RefSeq" id="XP_019913658.1">
    <property type="nucleotide sequence ID" value="XM_020058344.1"/>
</dbReference>
<evidence type="ECO:0000313" key="4">
    <source>
        <dbReference type="EMBL" id="ANQ06963.1"/>
    </source>
</evidence>
<dbReference type="EMBL" id="CP016244">
    <property type="protein sequence ID" value="ANQ06963.1"/>
    <property type="molecule type" value="Genomic_DNA"/>
</dbReference>
<dbReference type="AlphaFoldDB" id="A0A1B1DW02"/>
<feature type="compositionally biased region" description="Polar residues" evidence="1">
    <location>
        <begin position="94"/>
        <end position="104"/>
    </location>
</feature>
<sequence length="516" mass="59634">MQSYKAFLFTFFLWAWEYTQKTAVHLNENNGNGVVQNQYSVIGGRMLYGHEMSFQGDITGSMTSLASNDSIFSTSTTSTMDKHNEGRNYHDGNGTLSSHPSTTDETFRVDISDDSSVSSYNSGSLGSNGKATHVTKDSQNGMSIAAKRQRSKSYDTSFEDLQSVGEKKEEWTRAKEKAQSKELFDESTYGRRKAEKGFKGHLNKYDMENRDRENSYDVSSEETLRKRIRELNSLGQGSDKDVIEGFRKSKRSRRRGKHEGDDEISDLNVNERLLRKVKGFNAKDRERIKKALNRMEENGKNMNVEDLEDLEDELKYQLERLQKYVNRDSDDNDSVASGTDDSAFDDEDDSSIYGGKRRREKSRSKEKTKDSMKELRSYIDQAMDGENAEIAHLLINKIEKYKNKVYKLKKRNKKEVNFVNMKFNRKLKKMLRYIPLISLVTSVILGLVLYQFWTIIPLTTVYFIVLFSFLFGTFVSYGITGKVMFKSPFKVIDFIRGKNWNVNADYSSRKRKKLMY</sequence>
<accession>A0A1B1DW02</accession>
<reference evidence="5" key="1">
    <citation type="submission" date="2016-06" db="EMBL/GenBank/DDBJ databases">
        <title>First high quality genome sequence of Plasmodium coatneyi using continuous long reads from single molecule, real-time sequencing.</title>
        <authorList>
            <person name="Chien J.-T."/>
            <person name="Pakala S.B."/>
            <person name="Geraldo J.A."/>
            <person name="Lapp S.A."/>
            <person name="Barnwell J.W."/>
            <person name="Kissinger J.C."/>
            <person name="Galinski M.R."/>
            <person name="Humphrey J.C."/>
        </authorList>
    </citation>
    <scope>NUCLEOTIDE SEQUENCE [LARGE SCALE GENOMIC DNA]</scope>
    <source>
        <strain evidence="5">Hackeri</strain>
    </source>
</reference>
<evidence type="ECO:0000256" key="3">
    <source>
        <dbReference type="SAM" id="SignalP"/>
    </source>
</evidence>
<evidence type="ECO:0000256" key="2">
    <source>
        <dbReference type="SAM" id="Phobius"/>
    </source>
</evidence>
<feature type="compositionally biased region" description="Low complexity" evidence="1">
    <location>
        <begin position="118"/>
        <end position="129"/>
    </location>
</feature>
<feature type="chain" id="PRO_5008521282" description="Pv-fam-d protein" evidence="3">
    <location>
        <begin position="24"/>
        <end position="516"/>
    </location>
</feature>
<feature type="region of interest" description="Disordered" evidence="1">
    <location>
        <begin position="239"/>
        <end position="262"/>
    </location>
</feature>
<evidence type="ECO:0008006" key="6">
    <source>
        <dbReference type="Google" id="ProtNLM"/>
    </source>
</evidence>
<organism evidence="4 5">
    <name type="scientific">Plasmodium coatneyi</name>
    <dbReference type="NCBI Taxonomy" id="208452"/>
    <lineage>
        <taxon>Eukaryota</taxon>
        <taxon>Sar</taxon>
        <taxon>Alveolata</taxon>
        <taxon>Apicomplexa</taxon>
        <taxon>Aconoidasida</taxon>
        <taxon>Haemosporida</taxon>
        <taxon>Plasmodiidae</taxon>
        <taxon>Plasmodium</taxon>
    </lineage>
</organism>
<evidence type="ECO:0000313" key="5">
    <source>
        <dbReference type="Proteomes" id="UP000092716"/>
    </source>
</evidence>
<feature type="region of interest" description="Disordered" evidence="1">
    <location>
        <begin position="118"/>
        <end position="150"/>
    </location>
</feature>
<keyword evidence="2" id="KW-1133">Transmembrane helix</keyword>
<dbReference type="Proteomes" id="UP000092716">
    <property type="component" value="Chromosome 6"/>
</dbReference>
<feature type="region of interest" description="Disordered" evidence="1">
    <location>
        <begin position="76"/>
        <end position="106"/>
    </location>
</feature>
<feature type="compositionally biased region" description="Basic and acidic residues" evidence="1">
    <location>
        <begin position="80"/>
        <end position="90"/>
    </location>
</feature>
<feature type="transmembrane region" description="Helical" evidence="2">
    <location>
        <begin position="459"/>
        <end position="480"/>
    </location>
</feature>
<keyword evidence="2" id="KW-0812">Transmembrane</keyword>
<dbReference type="GeneID" id="30908261"/>
<dbReference type="KEGG" id="pcot:PCOAH_00015350"/>
<protein>
    <recommendedName>
        <fullName evidence="6">Pv-fam-d protein</fullName>
    </recommendedName>
</protein>